<dbReference type="Pfam" id="PF13563">
    <property type="entry name" value="2_5_RNA_ligase2"/>
    <property type="match status" value="1"/>
</dbReference>
<keyword evidence="2" id="KW-1185">Reference proteome</keyword>
<sequence length="179" mass="19650">MSGGLIVTAELPPDLHSWATRLRTAHYPAERNLLEAHVTLFHALPPGSEPELKGRLAAITAEYAPVAAHLDGVMPLGGGTALRLTSPGMLALRDRLAEELHGLLTPQDWQEPQLHVTVQNKVSNRAAKELQATLAAQIEPRGFRFSGLALHRYRGGPWAPVRRWPFRGKSEVDRATSRP</sequence>
<keyword evidence="1" id="KW-0436">Ligase</keyword>
<dbReference type="RefSeq" id="WP_338445770.1">
    <property type="nucleotide sequence ID" value="NZ_CP144918.1"/>
</dbReference>
<dbReference type="Gene3D" id="3.90.1140.10">
    <property type="entry name" value="Cyclic phosphodiesterase"/>
    <property type="match status" value="1"/>
</dbReference>
<gene>
    <name evidence="1" type="ORF">V5F89_11495</name>
</gene>
<proteinExistence type="predicted"/>
<evidence type="ECO:0000313" key="2">
    <source>
        <dbReference type="Proteomes" id="UP001335183"/>
    </source>
</evidence>
<name>A0ABZ2D6C4_9SPHN</name>
<evidence type="ECO:0000313" key="1">
    <source>
        <dbReference type="EMBL" id="WWA46878.1"/>
    </source>
</evidence>
<organism evidence="1 2">
    <name type="scientific">Pelagerythrobacter marensis</name>
    <dbReference type="NCBI Taxonomy" id="543877"/>
    <lineage>
        <taxon>Bacteria</taxon>
        <taxon>Pseudomonadati</taxon>
        <taxon>Pseudomonadota</taxon>
        <taxon>Alphaproteobacteria</taxon>
        <taxon>Sphingomonadales</taxon>
        <taxon>Erythrobacteraceae</taxon>
        <taxon>Pelagerythrobacter</taxon>
    </lineage>
</organism>
<dbReference type="EMBL" id="CP144918">
    <property type="protein sequence ID" value="WWA46878.1"/>
    <property type="molecule type" value="Genomic_DNA"/>
</dbReference>
<accession>A0ABZ2D6C4</accession>
<protein>
    <submittedName>
        <fullName evidence="1">2'-5' RNA ligase family protein</fullName>
    </submittedName>
</protein>
<reference evidence="1 2" key="1">
    <citation type="submission" date="2024-02" db="EMBL/GenBank/DDBJ databases">
        <title>The whole genome sequence of five bacterial samples isolated from Abu Dhabi Sabkha-shore region.</title>
        <authorList>
            <person name="Sudalaimuthuasari N."/>
            <person name="Sarfraz B."/>
            <person name="Tuyisabe J.D."/>
            <person name="Mugisha Ntwali L.D.M."/>
            <person name="Ali A.I.A.A."/>
            <person name="Almansoori S.Z.A."/>
            <person name="Alajami H.S.A."/>
            <person name="Almeqbaali A.A.S."/>
            <person name="Kundu B."/>
            <person name="Saeed E.E."/>
            <person name="Sukumarinath V."/>
            <person name="Mishra A.K."/>
            <person name="Hazzouri K.M."/>
            <person name="Almaskari R."/>
            <person name="Sharma A.K."/>
            <person name="Amiri K.M.A."/>
        </authorList>
    </citation>
    <scope>NUCLEOTIDE SEQUENCE [LARGE SCALE GENOMIC DNA]</scope>
    <source>
        <strain evidence="2">kcgeb_sd</strain>
    </source>
</reference>
<dbReference type="GO" id="GO:0016874">
    <property type="term" value="F:ligase activity"/>
    <property type="evidence" value="ECO:0007669"/>
    <property type="project" value="UniProtKB-KW"/>
</dbReference>
<dbReference type="SUPFAM" id="SSF55144">
    <property type="entry name" value="LigT-like"/>
    <property type="match status" value="1"/>
</dbReference>
<dbReference type="InterPro" id="IPR009097">
    <property type="entry name" value="Cyclic_Pdiesterase"/>
</dbReference>
<dbReference type="Proteomes" id="UP001335183">
    <property type="component" value="Chromosome"/>
</dbReference>